<feature type="region of interest" description="Disordered" evidence="1">
    <location>
        <begin position="16"/>
        <end position="66"/>
    </location>
</feature>
<protein>
    <submittedName>
        <fullName evidence="2">Uncharacterized protein</fullName>
    </submittedName>
</protein>
<dbReference type="AlphaFoldDB" id="A0A0A9HGH4"/>
<evidence type="ECO:0000256" key="1">
    <source>
        <dbReference type="SAM" id="MobiDB-lite"/>
    </source>
</evidence>
<evidence type="ECO:0000313" key="2">
    <source>
        <dbReference type="EMBL" id="JAE34914.1"/>
    </source>
</evidence>
<name>A0A0A9HGH4_ARUDO</name>
<sequence length="112" mass="12384">MRSRSWTWTEATMLSGMGGSSLYRRDKGSHTARSGKTTPTTSFEWPYSKRMRPSQISVGSQRRGPCVGWRKKLAARSIARAAGALGWGASAGWKPSGPALRKPRSSGEWRER</sequence>
<reference evidence="2" key="1">
    <citation type="submission" date="2014-09" db="EMBL/GenBank/DDBJ databases">
        <authorList>
            <person name="Magalhaes I.L.F."/>
            <person name="Oliveira U."/>
            <person name="Santos F.R."/>
            <person name="Vidigal T.H.D.A."/>
            <person name="Brescovit A.D."/>
            <person name="Santos A.J."/>
        </authorList>
    </citation>
    <scope>NUCLEOTIDE SEQUENCE</scope>
    <source>
        <tissue evidence="2">Shoot tissue taken approximately 20 cm above the soil surface</tissue>
    </source>
</reference>
<reference evidence="2" key="2">
    <citation type="journal article" date="2015" name="Data Brief">
        <title>Shoot transcriptome of the giant reed, Arundo donax.</title>
        <authorList>
            <person name="Barrero R.A."/>
            <person name="Guerrero F.D."/>
            <person name="Moolhuijzen P."/>
            <person name="Goolsby J.A."/>
            <person name="Tidwell J."/>
            <person name="Bellgard S.E."/>
            <person name="Bellgard M.I."/>
        </authorList>
    </citation>
    <scope>NUCLEOTIDE SEQUENCE</scope>
    <source>
        <tissue evidence="2">Shoot tissue taken approximately 20 cm above the soil surface</tissue>
    </source>
</reference>
<organism evidence="2">
    <name type="scientific">Arundo donax</name>
    <name type="common">Giant reed</name>
    <name type="synonym">Donax arundinaceus</name>
    <dbReference type="NCBI Taxonomy" id="35708"/>
    <lineage>
        <taxon>Eukaryota</taxon>
        <taxon>Viridiplantae</taxon>
        <taxon>Streptophyta</taxon>
        <taxon>Embryophyta</taxon>
        <taxon>Tracheophyta</taxon>
        <taxon>Spermatophyta</taxon>
        <taxon>Magnoliopsida</taxon>
        <taxon>Liliopsida</taxon>
        <taxon>Poales</taxon>
        <taxon>Poaceae</taxon>
        <taxon>PACMAD clade</taxon>
        <taxon>Arundinoideae</taxon>
        <taxon>Arundineae</taxon>
        <taxon>Arundo</taxon>
    </lineage>
</organism>
<accession>A0A0A9HGH4</accession>
<feature type="region of interest" description="Disordered" evidence="1">
    <location>
        <begin position="88"/>
        <end position="112"/>
    </location>
</feature>
<proteinExistence type="predicted"/>
<dbReference type="EMBL" id="GBRH01162982">
    <property type="protein sequence ID" value="JAE34914.1"/>
    <property type="molecule type" value="Transcribed_RNA"/>
</dbReference>
<feature type="compositionally biased region" description="Polar residues" evidence="1">
    <location>
        <begin position="31"/>
        <end position="43"/>
    </location>
</feature>